<dbReference type="EMBL" id="JADEYP010000003">
    <property type="protein sequence ID" value="MCA5004010.1"/>
    <property type="molecule type" value="Genomic_DNA"/>
</dbReference>
<keyword evidence="2" id="KW-0456">Lyase</keyword>
<proteinExistence type="predicted"/>
<dbReference type="NCBIfam" id="TIGR02474">
    <property type="entry name" value="pec_lyase"/>
    <property type="match status" value="1"/>
</dbReference>
<evidence type="ECO:0000313" key="3">
    <source>
        <dbReference type="Proteomes" id="UP001165302"/>
    </source>
</evidence>
<reference evidence="2" key="1">
    <citation type="submission" date="2020-10" db="EMBL/GenBank/DDBJ databases">
        <authorList>
            <person name="Lu T."/>
            <person name="Wang Q."/>
            <person name="Han X."/>
        </authorList>
    </citation>
    <scope>NUCLEOTIDE SEQUENCE</scope>
    <source>
        <strain evidence="2">WQ 366</strain>
    </source>
</reference>
<dbReference type="InterPro" id="IPR012669">
    <property type="entry name" value="Pectate_lyase"/>
</dbReference>
<comment type="caution">
    <text evidence="2">The sequence shown here is derived from an EMBL/GenBank/DDBJ whole genome shotgun (WGS) entry which is preliminary data.</text>
</comment>
<name>A0ABS7Z1H3_9SPHI</name>
<feature type="chain" id="PRO_5045133731" evidence="1">
    <location>
        <begin position="22"/>
        <end position="346"/>
    </location>
</feature>
<dbReference type="EC" id="4.2.2.2" evidence="2"/>
<accession>A0ABS7Z1H3</accession>
<dbReference type="GO" id="GO:0030570">
    <property type="term" value="F:pectate lyase activity"/>
    <property type="evidence" value="ECO:0007669"/>
    <property type="project" value="UniProtKB-EC"/>
</dbReference>
<dbReference type="Gene3D" id="1.50.10.20">
    <property type="match status" value="1"/>
</dbReference>
<organism evidence="2 3">
    <name type="scientific">Sphingobacterium bovistauri</name>
    <dbReference type="NCBI Taxonomy" id="2781959"/>
    <lineage>
        <taxon>Bacteria</taxon>
        <taxon>Pseudomonadati</taxon>
        <taxon>Bacteroidota</taxon>
        <taxon>Sphingobacteriia</taxon>
        <taxon>Sphingobacteriales</taxon>
        <taxon>Sphingobacteriaceae</taxon>
        <taxon>Sphingobacterium</taxon>
    </lineage>
</organism>
<dbReference type="PROSITE" id="PS51257">
    <property type="entry name" value="PROKAR_LIPOPROTEIN"/>
    <property type="match status" value="1"/>
</dbReference>
<evidence type="ECO:0000256" key="1">
    <source>
        <dbReference type="SAM" id="SignalP"/>
    </source>
</evidence>
<dbReference type="Proteomes" id="UP001165302">
    <property type="component" value="Unassembled WGS sequence"/>
</dbReference>
<keyword evidence="1" id="KW-0732">Signal</keyword>
<gene>
    <name evidence="2" type="primary">pelA</name>
    <name evidence="2" type="ORF">IPZ78_02450</name>
</gene>
<keyword evidence="3" id="KW-1185">Reference proteome</keyword>
<dbReference type="RefSeq" id="WP_225551346.1">
    <property type="nucleotide sequence ID" value="NZ_JADEYP010000003.1"/>
</dbReference>
<feature type="signal peptide" evidence="1">
    <location>
        <begin position="1"/>
        <end position="21"/>
    </location>
</feature>
<evidence type="ECO:0000313" key="2">
    <source>
        <dbReference type="EMBL" id="MCA5004010.1"/>
    </source>
</evidence>
<sequence length="346" mass="39370">MMKTRVLISLIGLLTVCSCKAQKQDSKQTDRWDRILVYQLPNGGWPKHYTDGNATDYSKSLTKDILNKIVKEDKAATIDNRATTKEIEELVEAYQKTGKTPYKEAVIRGVAYLLAAQYANGGFPQYYPDTKGYRSQITFNDNAMINALTVLRNVSNTEDGYNFISEEMRQKANLAVQKGVSCILKTQVLVNGEYTIWAAQYDEHFKPAQARKFEPVALATGESVGVVRFLMKEKPTQEIITAIEGAVKWFEKNQIAGYSFEIKQNANGKVERNLVVNPDGVVWSRFYEIGTNRPIFGDRDDAVHYDFNEISEERKNGYSWYGNWASNLLQSNYPKWLKSINSNTNK</sequence>
<protein>
    <submittedName>
        <fullName evidence="2">Pectate lyase</fullName>
        <ecNumber evidence="2">4.2.2.2</ecNumber>
    </submittedName>
</protein>
<dbReference type="Pfam" id="PF09492">
    <property type="entry name" value="Pec_lyase"/>
    <property type="match status" value="1"/>
</dbReference>
<dbReference type="SUPFAM" id="SSF81853">
    <property type="entry name" value="Family 10 polysaccharide lyase"/>
    <property type="match status" value="1"/>
</dbReference>